<dbReference type="AlphaFoldDB" id="A0A172QVV0"/>
<evidence type="ECO:0000313" key="2">
    <source>
        <dbReference type="EMBL" id="ANE04834.1"/>
    </source>
</evidence>
<comment type="similarity">
    <text evidence="1">Belongs to the ROK (NagC/XylR) family.</text>
</comment>
<dbReference type="OrthoDB" id="8772678at2"/>
<dbReference type="Pfam" id="PF00480">
    <property type="entry name" value="ROK"/>
    <property type="match status" value="1"/>
</dbReference>
<name>A0A172QVV0_9CORY</name>
<dbReference type="PANTHER" id="PTHR18964:SF149">
    <property type="entry name" value="BIFUNCTIONAL UDP-N-ACETYLGLUCOSAMINE 2-EPIMERASE_N-ACETYLMANNOSAMINE KINASE"/>
    <property type="match status" value="1"/>
</dbReference>
<dbReference type="EMBL" id="CP015622">
    <property type="protein sequence ID" value="ANE04834.1"/>
    <property type="molecule type" value="Genomic_DNA"/>
</dbReference>
<proteinExistence type="inferred from homology"/>
<gene>
    <name evidence="2" type="ORF">ccrud_11940</name>
</gene>
<protein>
    <recommendedName>
        <fullName evidence="4">Glucokinase</fullName>
    </recommendedName>
</protein>
<dbReference type="PANTHER" id="PTHR18964">
    <property type="entry name" value="ROK (REPRESSOR, ORF, KINASE) FAMILY"/>
    <property type="match status" value="1"/>
</dbReference>
<dbReference type="SUPFAM" id="SSF53067">
    <property type="entry name" value="Actin-like ATPase domain"/>
    <property type="match status" value="1"/>
</dbReference>
<dbReference type="STRING" id="1652495.ccrud_11940"/>
<organism evidence="2 3">
    <name type="scientific">Corynebacterium crudilactis</name>
    <dbReference type="NCBI Taxonomy" id="1652495"/>
    <lineage>
        <taxon>Bacteria</taxon>
        <taxon>Bacillati</taxon>
        <taxon>Actinomycetota</taxon>
        <taxon>Actinomycetes</taxon>
        <taxon>Mycobacteriales</taxon>
        <taxon>Corynebacteriaceae</taxon>
        <taxon>Corynebacterium</taxon>
    </lineage>
</organism>
<dbReference type="Gene3D" id="3.30.420.40">
    <property type="match status" value="2"/>
</dbReference>
<sequence length="303" mass="31300">MTAHTCTLALDIGGTKIAYALVPDDAPTTTAASGRLGTKDGHNPASQTRLAFQAGADAAKQHNMTIARIGVGAPGVIIAPEGKIVYNGETVREWAGTDLRAMAQEIIPVPFAAHNDVRVWAYGEHHMGAGESLTGRVLYVSLGTGIGGAIIDQGALLDSPSGTAGEFAEIVCADFSGRATRCEDVASGTGLTAYYNKATGENLKLPSIMQKYHEGDTLAQEIIEGNLHGFGRALGALVTLLDLDAVVVGGGVSAIGEPILHPLCKGIKETVLPPRASIQMLTTALGPEAAVLAAAQYARDMAF</sequence>
<reference evidence="2 3" key="1">
    <citation type="submission" date="2016-05" db="EMBL/GenBank/DDBJ databases">
        <title>Complete genome sequence of Corynebacterium crudilactis, a new Corynebacterium species isolated from raw cow's milk.</title>
        <authorList>
            <person name="Christian R."/>
            <person name="Zimmermann J."/>
            <person name="Lipski A."/>
            <person name="Kalinowski J."/>
        </authorList>
    </citation>
    <scope>NUCLEOTIDE SEQUENCE [LARGE SCALE GENOMIC DNA]</scope>
    <source>
        <strain evidence="2 3">JZ16</strain>
    </source>
</reference>
<evidence type="ECO:0000256" key="1">
    <source>
        <dbReference type="ARBA" id="ARBA00006479"/>
    </source>
</evidence>
<dbReference type="InterPro" id="IPR000600">
    <property type="entry name" value="ROK"/>
</dbReference>
<evidence type="ECO:0008006" key="4">
    <source>
        <dbReference type="Google" id="ProtNLM"/>
    </source>
</evidence>
<keyword evidence="3" id="KW-1185">Reference proteome</keyword>
<accession>A0A172QVV0</accession>
<dbReference type="KEGG" id="ccjz:ccrud_11940"/>
<dbReference type="Proteomes" id="UP000076929">
    <property type="component" value="Chromosome"/>
</dbReference>
<dbReference type="RefSeq" id="WP_066568003.1">
    <property type="nucleotide sequence ID" value="NZ_CP015622.1"/>
</dbReference>
<dbReference type="InterPro" id="IPR043129">
    <property type="entry name" value="ATPase_NBD"/>
</dbReference>
<evidence type="ECO:0000313" key="3">
    <source>
        <dbReference type="Proteomes" id="UP000076929"/>
    </source>
</evidence>